<dbReference type="GO" id="GO:0003677">
    <property type="term" value="F:DNA binding"/>
    <property type="evidence" value="ECO:0007669"/>
    <property type="project" value="UniProtKB-KW"/>
</dbReference>
<dbReference type="GO" id="GO:0000786">
    <property type="term" value="C:nucleosome"/>
    <property type="evidence" value="ECO:0007669"/>
    <property type="project" value="UniProtKB-KW"/>
</dbReference>
<evidence type="ECO:0000256" key="1">
    <source>
        <dbReference type="ARBA" id="ARBA00004123"/>
    </source>
</evidence>
<evidence type="ECO:0000256" key="4">
    <source>
        <dbReference type="ARBA" id="ARBA00022454"/>
    </source>
</evidence>
<dbReference type="GO" id="GO:0005634">
    <property type="term" value="C:nucleus"/>
    <property type="evidence" value="ECO:0007669"/>
    <property type="project" value="UniProtKB-SubCell"/>
</dbReference>
<dbReference type="GO" id="GO:0030527">
    <property type="term" value="F:structural constituent of chromatin"/>
    <property type="evidence" value="ECO:0007669"/>
    <property type="project" value="InterPro"/>
</dbReference>
<dbReference type="FunFam" id="1.10.20.10:FF:000085">
    <property type="entry name" value="Histone H3.2"/>
    <property type="match status" value="1"/>
</dbReference>
<dbReference type="SMART" id="SM00428">
    <property type="entry name" value="H3"/>
    <property type="match status" value="1"/>
</dbReference>
<dbReference type="AlphaFoldDB" id="A9BL48"/>
<comment type="subcellular location">
    <subcellularLocation>
        <location evidence="2">Chromosome</location>
    </subcellularLocation>
    <subcellularLocation>
        <location evidence="1">Nucleus</location>
    </subcellularLocation>
</comment>
<evidence type="ECO:0000256" key="2">
    <source>
        <dbReference type="ARBA" id="ARBA00004286"/>
    </source>
</evidence>
<evidence type="ECO:0000313" key="9">
    <source>
        <dbReference type="EMBL" id="ABW98231.1"/>
    </source>
</evidence>
<organism evidence="9 10">
    <name type="scientific">Hemiselmis andersenii</name>
    <name type="common">Cryptophyte alga</name>
    <dbReference type="NCBI Taxonomy" id="464988"/>
    <lineage>
        <taxon>Eukaryota</taxon>
        <taxon>Cryptophyceae</taxon>
        <taxon>Cryptomonadales</taxon>
        <taxon>Hemiselmidaceae</taxon>
        <taxon>Hemiselmis</taxon>
    </lineage>
</organism>
<feature type="domain" description="Core Histone H2A/H2B/H3" evidence="8">
    <location>
        <begin position="34"/>
        <end position="120"/>
    </location>
</feature>
<keyword evidence="9" id="KW-0542">Nucleomorph</keyword>
<protein>
    <submittedName>
        <fullName evidence="9">Cenp-A</fullName>
    </submittedName>
</protein>
<dbReference type="InterPro" id="IPR007125">
    <property type="entry name" value="H2A/H2B/H3"/>
</dbReference>
<dbReference type="PRINTS" id="PR00622">
    <property type="entry name" value="HISTONEH3"/>
</dbReference>
<evidence type="ECO:0000259" key="8">
    <source>
        <dbReference type="Pfam" id="PF00125"/>
    </source>
</evidence>
<evidence type="ECO:0000313" key="10">
    <source>
        <dbReference type="Proteomes" id="UP000243127"/>
    </source>
</evidence>
<dbReference type="RefSeq" id="XP_001712556.1">
    <property type="nucleotide sequence ID" value="XM_001712504.1"/>
</dbReference>
<evidence type="ECO:0000256" key="6">
    <source>
        <dbReference type="ARBA" id="ARBA00023242"/>
    </source>
</evidence>
<dbReference type="CDD" id="cd22911">
    <property type="entry name" value="HFD_H3"/>
    <property type="match status" value="1"/>
</dbReference>
<evidence type="ECO:0000256" key="5">
    <source>
        <dbReference type="ARBA" id="ARBA00023125"/>
    </source>
</evidence>
<gene>
    <name evidence="9" type="ORF">HAN_3g422</name>
</gene>
<dbReference type="Pfam" id="PF00125">
    <property type="entry name" value="Histone"/>
    <property type="match status" value="1"/>
</dbReference>
<dbReference type="GO" id="GO:0046982">
    <property type="term" value="F:protein heterodimerization activity"/>
    <property type="evidence" value="ECO:0007669"/>
    <property type="project" value="InterPro"/>
</dbReference>
<dbReference type="Proteomes" id="UP000243127">
    <property type="component" value="Nucleomorph 3"/>
</dbReference>
<keyword evidence="7" id="KW-0544">Nucleosome core</keyword>
<dbReference type="PANTHER" id="PTHR45810">
    <property type="entry name" value="HISTONE H3.2"/>
    <property type="match status" value="1"/>
</dbReference>
<keyword evidence="4" id="KW-0158">Chromosome</keyword>
<evidence type="ECO:0000256" key="7">
    <source>
        <dbReference type="ARBA" id="ARBA00023269"/>
    </source>
</evidence>
<keyword evidence="6" id="KW-0539">Nucleus</keyword>
<dbReference type="SUPFAM" id="SSF47113">
    <property type="entry name" value="Histone-fold"/>
    <property type="match status" value="1"/>
</dbReference>
<reference evidence="9 10" key="1">
    <citation type="journal article" date="2007" name="Proc. Natl. Acad. Sci. U.S.A.">
        <title>Nucleomorph genome of Hemiselmis andersenii reveals complete intron loss and compaction as a driver of protein structure and function.</title>
        <authorList>
            <person name="Lane C.E."/>
            <person name="van den Heuvel K."/>
            <person name="Kozera C."/>
            <person name="Curtis B.A."/>
            <person name="Parsons B.J."/>
            <person name="Bowman S."/>
            <person name="Archibald J.M."/>
        </authorList>
    </citation>
    <scope>NUCLEOTIDE SEQUENCE [LARGE SCALE GENOMIC DNA]</scope>
    <source>
        <strain evidence="9 10">CCMP644</strain>
    </source>
</reference>
<dbReference type="Gene3D" id="1.10.20.10">
    <property type="entry name" value="Histone, subunit A"/>
    <property type="match status" value="1"/>
</dbReference>
<dbReference type="EMBL" id="CP000883">
    <property type="protein sequence ID" value="ABW98231.1"/>
    <property type="molecule type" value="Genomic_DNA"/>
</dbReference>
<name>A9BL48_HEMAN</name>
<dbReference type="InterPro" id="IPR009072">
    <property type="entry name" value="Histone-fold"/>
</dbReference>
<dbReference type="InterPro" id="IPR000164">
    <property type="entry name" value="Histone_H3/CENP-A"/>
</dbReference>
<geneLocation type="nucleomorph" evidence="9"/>
<dbReference type="GeneID" id="5739547"/>
<evidence type="ECO:0000256" key="3">
    <source>
        <dbReference type="ARBA" id="ARBA00010343"/>
    </source>
</evidence>
<keyword evidence="5" id="KW-0238">DNA-binding</keyword>
<proteinExistence type="inferred from homology"/>
<dbReference type="PROSITE" id="PS00959">
    <property type="entry name" value="HISTONE_H3_2"/>
    <property type="match status" value="1"/>
</dbReference>
<sequence>MKKKYENFESGTQQNYKEKKHFPLKKEKLRFRPGIKALREIRKFQKSTDLLIHRLPFARLVKEITLEFHHSLQWQSVALEALQYAAEDYIIGLMEDANLSALHAKRVTVMPKDIHLAKRIRGNKNFFI</sequence>
<comment type="similarity">
    <text evidence="3">Belongs to the histone H3 family.</text>
</comment>
<accession>A9BL48</accession>